<dbReference type="RefSeq" id="WP_169410559.1">
    <property type="nucleotide sequence ID" value="NZ_JAAXKZ010000011.1"/>
</dbReference>
<keyword evidence="3" id="KW-1185">Reference proteome</keyword>
<evidence type="ECO:0000256" key="1">
    <source>
        <dbReference type="SAM" id="MobiDB-lite"/>
    </source>
</evidence>
<gene>
    <name evidence="2" type="ORF">HF519_05030</name>
</gene>
<name>A0A848DEA7_9PSEU</name>
<feature type="non-terminal residue" evidence="2">
    <location>
        <position position="161"/>
    </location>
</feature>
<accession>A0A848DEA7</accession>
<comment type="caution">
    <text evidence="2">The sequence shown here is derived from an EMBL/GenBank/DDBJ whole genome shotgun (WGS) entry which is preliminary data.</text>
</comment>
<sequence>MAGLGGVLSKLLELAGASYVCVVERDSARILGDVGGNDGHAVDINSVIALATSAAEIADAPGEGPVEDLILSSRRCYHVLRPVDVPAGPTLLLYIRLQRGRATLALARRELGTAEIQRAVLDLARGRSDRGDVSAAARDTGAAAAAAPAPATSPAAVPPRA</sequence>
<proteinExistence type="predicted"/>
<dbReference type="Proteomes" id="UP000586918">
    <property type="component" value="Unassembled WGS sequence"/>
</dbReference>
<evidence type="ECO:0000313" key="3">
    <source>
        <dbReference type="Proteomes" id="UP000586918"/>
    </source>
</evidence>
<feature type="region of interest" description="Disordered" evidence="1">
    <location>
        <begin position="130"/>
        <end position="161"/>
    </location>
</feature>
<feature type="compositionally biased region" description="Low complexity" evidence="1">
    <location>
        <begin position="133"/>
        <end position="155"/>
    </location>
</feature>
<evidence type="ECO:0008006" key="4">
    <source>
        <dbReference type="Google" id="ProtNLM"/>
    </source>
</evidence>
<protein>
    <recommendedName>
        <fullName evidence="4">Roadblock/LAMTOR2 domain-containing protein</fullName>
    </recommendedName>
</protein>
<reference evidence="2 3" key="1">
    <citation type="submission" date="2020-04" db="EMBL/GenBank/DDBJ databases">
        <authorList>
            <person name="Klaysubun C."/>
            <person name="Duangmal K."/>
            <person name="Lipun K."/>
        </authorList>
    </citation>
    <scope>NUCLEOTIDE SEQUENCE [LARGE SCALE GENOMIC DNA]</scope>
    <source>
        <strain evidence="2 3">DSM 45300</strain>
    </source>
</reference>
<organism evidence="2 3">
    <name type="scientific">Pseudonocardia bannensis</name>
    <dbReference type="NCBI Taxonomy" id="630973"/>
    <lineage>
        <taxon>Bacteria</taxon>
        <taxon>Bacillati</taxon>
        <taxon>Actinomycetota</taxon>
        <taxon>Actinomycetes</taxon>
        <taxon>Pseudonocardiales</taxon>
        <taxon>Pseudonocardiaceae</taxon>
        <taxon>Pseudonocardia</taxon>
    </lineage>
</organism>
<evidence type="ECO:0000313" key="2">
    <source>
        <dbReference type="EMBL" id="NMH90960.1"/>
    </source>
</evidence>
<dbReference type="AlphaFoldDB" id="A0A848DEA7"/>
<dbReference type="EMBL" id="JAAXKZ010000011">
    <property type="protein sequence ID" value="NMH90960.1"/>
    <property type="molecule type" value="Genomic_DNA"/>
</dbReference>